<dbReference type="AlphaFoldDB" id="A0AAW0K2E2"/>
<dbReference type="EMBL" id="PKMF04000414">
    <property type="protein sequence ID" value="KAK7833037.1"/>
    <property type="molecule type" value="Genomic_DNA"/>
</dbReference>
<evidence type="ECO:0000313" key="3">
    <source>
        <dbReference type="Proteomes" id="UP000237347"/>
    </source>
</evidence>
<proteinExistence type="predicted"/>
<reference evidence="2 3" key="1">
    <citation type="journal article" date="2018" name="Sci. Data">
        <title>The draft genome sequence of cork oak.</title>
        <authorList>
            <person name="Ramos A.M."/>
            <person name="Usie A."/>
            <person name="Barbosa P."/>
            <person name="Barros P.M."/>
            <person name="Capote T."/>
            <person name="Chaves I."/>
            <person name="Simoes F."/>
            <person name="Abreu I."/>
            <person name="Carrasquinho I."/>
            <person name="Faro C."/>
            <person name="Guimaraes J.B."/>
            <person name="Mendonca D."/>
            <person name="Nobrega F."/>
            <person name="Rodrigues L."/>
            <person name="Saibo N.J.M."/>
            <person name="Varela M.C."/>
            <person name="Egas C."/>
            <person name="Matos J."/>
            <person name="Miguel C.M."/>
            <person name="Oliveira M.M."/>
            <person name="Ricardo C.P."/>
            <person name="Goncalves S."/>
        </authorList>
    </citation>
    <scope>NUCLEOTIDE SEQUENCE [LARGE SCALE GENOMIC DNA]</scope>
    <source>
        <strain evidence="3">cv. HL8</strain>
    </source>
</reference>
<name>A0AAW0K2E2_QUESU</name>
<organism evidence="2 3">
    <name type="scientific">Quercus suber</name>
    <name type="common">Cork oak</name>
    <dbReference type="NCBI Taxonomy" id="58331"/>
    <lineage>
        <taxon>Eukaryota</taxon>
        <taxon>Viridiplantae</taxon>
        <taxon>Streptophyta</taxon>
        <taxon>Embryophyta</taxon>
        <taxon>Tracheophyta</taxon>
        <taxon>Spermatophyta</taxon>
        <taxon>Magnoliopsida</taxon>
        <taxon>eudicotyledons</taxon>
        <taxon>Gunneridae</taxon>
        <taxon>Pentapetalae</taxon>
        <taxon>rosids</taxon>
        <taxon>fabids</taxon>
        <taxon>Fagales</taxon>
        <taxon>Fagaceae</taxon>
        <taxon>Quercus</taxon>
    </lineage>
</organism>
<protein>
    <submittedName>
        <fullName evidence="2">Uncharacterized protein</fullName>
    </submittedName>
</protein>
<feature type="region of interest" description="Disordered" evidence="1">
    <location>
        <begin position="1"/>
        <end position="27"/>
    </location>
</feature>
<sequence>MGMYHPQCCRGEMGTQTPASSDHTRTNRTPAMECYCIDLLLDKEHRKNRMGNIFNNKPGLIC</sequence>
<evidence type="ECO:0000256" key="1">
    <source>
        <dbReference type="SAM" id="MobiDB-lite"/>
    </source>
</evidence>
<evidence type="ECO:0000313" key="2">
    <source>
        <dbReference type="EMBL" id="KAK7833037.1"/>
    </source>
</evidence>
<keyword evidence="3" id="KW-1185">Reference proteome</keyword>
<accession>A0AAW0K2E2</accession>
<gene>
    <name evidence="2" type="ORF">CFP56_026041</name>
</gene>
<comment type="caution">
    <text evidence="2">The sequence shown here is derived from an EMBL/GenBank/DDBJ whole genome shotgun (WGS) entry which is preliminary data.</text>
</comment>
<dbReference type="Proteomes" id="UP000237347">
    <property type="component" value="Unassembled WGS sequence"/>
</dbReference>